<evidence type="ECO:0000313" key="3">
    <source>
        <dbReference type="Proteomes" id="UP000299102"/>
    </source>
</evidence>
<reference evidence="2 3" key="1">
    <citation type="journal article" date="2019" name="Commun. Biol.">
        <title>The bagworm genome reveals a unique fibroin gene that provides high tensile strength.</title>
        <authorList>
            <person name="Kono N."/>
            <person name="Nakamura H."/>
            <person name="Ohtoshi R."/>
            <person name="Tomita M."/>
            <person name="Numata K."/>
            <person name="Arakawa K."/>
        </authorList>
    </citation>
    <scope>NUCLEOTIDE SEQUENCE [LARGE SCALE GENOMIC DNA]</scope>
</reference>
<dbReference type="EMBL" id="BGZK01001857">
    <property type="protein sequence ID" value="GBP87410.1"/>
    <property type="molecule type" value="Genomic_DNA"/>
</dbReference>
<gene>
    <name evidence="2" type="ORF">EVAR_67572_1</name>
</gene>
<dbReference type="AlphaFoldDB" id="A0A4C1ZHV9"/>
<protein>
    <submittedName>
        <fullName evidence="2">Uncharacterized protein</fullName>
    </submittedName>
</protein>
<name>A0A4C1ZHV9_EUMVA</name>
<sequence>MENVPFMRNPRKRNRTEAAFAQMPSGELAFCFHRPRGSIELSEGEDVEVTIGYRDWSIPGKGRVREGDENEEGDTSPIKLDIIIVRGIEREGKRDRERETARRTRA</sequence>
<evidence type="ECO:0000313" key="2">
    <source>
        <dbReference type="EMBL" id="GBP87410.1"/>
    </source>
</evidence>
<comment type="caution">
    <text evidence="2">The sequence shown here is derived from an EMBL/GenBank/DDBJ whole genome shotgun (WGS) entry which is preliminary data.</text>
</comment>
<evidence type="ECO:0000256" key="1">
    <source>
        <dbReference type="SAM" id="MobiDB-lite"/>
    </source>
</evidence>
<dbReference type="Proteomes" id="UP000299102">
    <property type="component" value="Unassembled WGS sequence"/>
</dbReference>
<feature type="region of interest" description="Disordered" evidence="1">
    <location>
        <begin position="58"/>
        <end position="78"/>
    </location>
</feature>
<keyword evidence="3" id="KW-1185">Reference proteome</keyword>
<proteinExistence type="predicted"/>
<accession>A0A4C1ZHV9</accession>
<organism evidence="2 3">
    <name type="scientific">Eumeta variegata</name>
    <name type="common">Bagworm moth</name>
    <name type="synonym">Eumeta japonica</name>
    <dbReference type="NCBI Taxonomy" id="151549"/>
    <lineage>
        <taxon>Eukaryota</taxon>
        <taxon>Metazoa</taxon>
        <taxon>Ecdysozoa</taxon>
        <taxon>Arthropoda</taxon>
        <taxon>Hexapoda</taxon>
        <taxon>Insecta</taxon>
        <taxon>Pterygota</taxon>
        <taxon>Neoptera</taxon>
        <taxon>Endopterygota</taxon>
        <taxon>Lepidoptera</taxon>
        <taxon>Glossata</taxon>
        <taxon>Ditrysia</taxon>
        <taxon>Tineoidea</taxon>
        <taxon>Psychidae</taxon>
        <taxon>Oiketicinae</taxon>
        <taxon>Eumeta</taxon>
    </lineage>
</organism>